<keyword evidence="5 11" id="KW-0408">Iron</keyword>
<dbReference type="GO" id="GO:0045892">
    <property type="term" value="P:negative regulation of DNA-templated transcription"/>
    <property type="evidence" value="ECO:0007669"/>
    <property type="project" value="TreeGrafter"/>
</dbReference>
<comment type="function">
    <text evidence="11">Acts as a transcriptional regulator. Probably redox-responsive. The apo- but not holo-form probably binds DNA.</text>
</comment>
<dbReference type="GO" id="GO:0046872">
    <property type="term" value="F:metal ion binding"/>
    <property type="evidence" value="ECO:0007669"/>
    <property type="project" value="UniProtKB-KW"/>
</dbReference>
<evidence type="ECO:0000256" key="4">
    <source>
        <dbReference type="ARBA" id="ARBA00022723"/>
    </source>
</evidence>
<evidence type="ECO:0000313" key="13">
    <source>
        <dbReference type="EMBL" id="MBB5492225.1"/>
    </source>
</evidence>
<dbReference type="Proteomes" id="UP000579647">
    <property type="component" value="Unassembled WGS sequence"/>
</dbReference>
<evidence type="ECO:0000256" key="9">
    <source>
        <dbReference type="ARBA" id="ARBA00023157"/>
    </source>
</evidence>
<feature type="binding site" evidence="11">
    <location>
        <position position="35"/>
    </location>
    <ligand>
        <name>[4Fe-4S] cluster</name>
        <dbReference type="ChEBI" id="CHEBI:49883"/>
    </ligand>
</feature>
<proteinExistence type="inferred from homology"/>
<dbReference type="Pfam" id="PF02467">
    <property type="entry name" value="Whib"/>
    <property type="match status" value="1"/>
</dbReference>
<feature type="binding site" evidence="11">
    <location>
        <position position="44"/>
    </location>
    <ligand>
        <name>[4Fe-4S] cluster</name>
        <dbReference type="ChEBI" id="CHEBI:49883"/>
    </ligand>
</feature>
<protein>
    <recommendedName>
        <fullName evidence="11">Transcriptional regulator WhiB</fullName>
    </recommendedName>
</protein>
<dbReference type="RefSeq" id="WP_184365738.1">
    <property type="nucleotide sequence ID" value="NZ_BAAAKM010000031.1"/>
</dbReference>
<evidence type="ECO:0000256" key="11">
    <source>
        <dbReference type="HAMAP-Rule" id="MF_01479"/>
    </source>
</evidence>
<keyword evidence="6 11" id="KW-0411">Iron-sulfur</keyword>
<keyword evidence="8 11" id="KW-0238">DNA-binding</keyword>
<evidence type="ECO:0000256" key="3">
    <source>
        <dbReference type="ARBA" id="ARBA00022485"/>
    </source>
</evidence>
<dbReference type="AlphaFoldDB" id="A0A840WK49"/>
<comment type="subcellular location">
    <subcellularLocation>
        <location evidence="1 11">Cytoplasm</location>
    </subcellularLocation>
</comment>
<evidence type="ECO:0000313" key="14">
    <source>
        <dbReference type="Proteomes" id="UP000579647"/>
    </source>
</evidence>
<keyword evidence="14" id="KW-1185">Reference proteome</keyword>
<comment type="cofactor">
    <cofactor evidence="11">
        <name>[4Fe-4S] cluster</name>
        <dbReference type="ChEBI" id="CHEBI:49883"/>
    </cofactor>
    <text evidence="11">Binds 1 [4Fe-4S] cluster per subunit. Following nitrosylation of the [4Fe-4S] cluster binds 1 [4Fe-8(NO)] cluster per subunit.</text>
</comment>
<keyword evidence="7 11" id="KW-0805">Transcription regulation</keyword>
<organism evidence="13 14">
    <name type="scientific">Nocardiopsis metallicus</name>
    <dbReference type="NCBI Taxonomy" id="179819"/>
    <lineage>
        <taxon>Bacteria</taxon>
        <taxon>Bacillati</taxon>
        <taxon>Actinomycetota</taxon>
        <taxon>Actinomycetes</taxon>
        <taxon>Streptosporangiales</taxon>
        <taxon>Nocardiopsidaceae</taxon>
        <taxon>Nocardiopsis</taxon>
    </lineage>
</organism>
<dbReference type="GO" id="GO:0003677">
    <property type="term" value="F:DNA binding"/>
    <property type="evidence" value="ECO:0007669"/>
    <property type="project" value="UniProtKB-UniRule"/>
</dbReference>
<keyword evidence="11" id="KW-0963">Cytoplasm</keyword>
<gene>
    <name evidence="11" type="primary">whiB</name>
    <name evidence="13" type="ORF">HNR07_003362</name>
</gene>
<comment type="caution">
    <text evidence="13">The sequence shown here is derived from an EMBL/GenBank/DDBJ whole genome shotgun (WGS) entry which is preliminary data.</text>
</comment>
<dbReference type="GO" id="GO:0005737">
    <property type="term" value="C:cytoplasm"/>
    <property type="evidence" value="ECO:0007669"/>
    <property type="project" value="UniProtKB-SubCell"/>
</dbReference>
<dbReference type="InterPro" id="IPR003482">
    <property type="entry name" value="Whib"/>
</dbReference>
<accession>A0A840WK49</accession>
<name>A0A840WK49_9ACTN</name>
<reference evidence="13 14" key="1">
    <citation type="submission" date="2020-08" db="EMBL/GenBank/DDBJ databases">
        <title>Sequencing the genomes of 1000 actinobacteria strains.</title>
        <authorList>
            <person name="Klenk H.-P."/>
        </authorList>
    </citation>
    <scope>NUCLEOTIDE SEQUENCE [LARGE SCALE GENOMIC DNA]</scope>
    <source>
        <strain evidence="13 14">DSM 44598</strain>
    </source>
</reference>
<comment type="PTM">
    <text evidence="11">Upon Fe-S cluster removal intramolecular disulfide bonds are formed.</text>
</comment>
<comment type="PTM">
    <text evidence="11">The Fe-S cluster can be nitrosylated by nitric oxide (NO).</text>
</comment>
<dbReference type="GO" id="GO:0045454">
    <property type="term" value="P:cell redox homeostasis"/>
    <property type="evidence" value="ECO:0007669"/>
    <property type="project" value="TreeGrafter"/>
</dbReference>
<keyword evidence="9 11" id="KW-1015">Disulfide bond</keyword>
<sequence length="92" mass="10614">MNTPLTDARARCRDLADPDRMFGDTLQQRRARHICAPCPIKRACLAEALQRPVETGLWGGMTARERRALRRHNPQVRDWFTYLVQAQAALQQ</sequence>
<dbReference type="PROSITE" id="PS51674">
    <property type="entry name" value="4FE4S_WBL"/>
    <property type="match status" value="1"/>
</dbReference>
<dbReference type="InterPro" id="IPR034768">
    <property type="entry name" value="4FE4S_WBL"/>
</dbReference>
<evidence type="ECO:0000259" key="12">
    <source>
        <dbReference type="PROSITE" id="PS51674"/>
    </source>
</evidence>
<keyword evidence="10 11" id="KW-0804">Transcription</keyword>
<evidence type="ECO:0000256" key="5">
    <source>
        <dbReference type="ARBA" id="ARBA00023004"/>
    </source>
</evidence>
<dbReference type="EMBL" id="JACHDO010000001">
    <property type="protein sequence ID" value="MBB5492225.1"/>
    <property type="molecule type" value="Genomic_DNA"/>
</dbReference>
<keyword evidence="3 11" id="KW-0004">4Fe-4S</keyword>
<evidence type="ECO:0000256" key="6">
    <source>
        <dbReference type="ARBA" id="ARBA00023014"/>
    </source>
</evidence>
<keyword evidence="4 11" id="KW-0479">Metal-binding</keyword>
<evidence type="ECO:0000256" key="1">
    <source>
        <dbReference type="ARBA" id="ARBA00004496"/>
    </source>
</evidence>
<dbReference type="PANTHER" id="PTHR38839">
    <property type="entry name" value="TRANSCRIPTIONAL REGULATOR WHID-RELATED"/>
    <property type="match status" value="1"/>
</dbReference>
<dbReference type="GO" id="GO:0051539">
    <property type="term" value="F:4 iron, 4 sulfur cluster binding"/>
    <property type="evidence" value="ECO:0007669"/>
    <property type="project" value="UniProtKB-UniRule"/>
</dbReference>
<dbReference type="PANTHER" id="PTHR38839:SF7">
    <property type="entry name" value="TRANSCRIPTIONAL REGULATOR WHIB4"/>
    <property type="match status" value="1"/>
</dbReference>
<dbReference type="GO" id="GO:0047134">
    <property type="term" value="F:protein-disulfide reductase [NAD(P)H] activity"/>
    <property type="evidence" value="ECO:0007669"/>
    <property type="project" value="TreeGrafter"/>
</dbReference>
<evidence type="ECO:0000256" key="7">
    <source>
        <dbReference type="ARBA" id="ARBA00023015"/>
    </source>
</evidence>
<dbReference type="GO" id="GO:0035731">
    <property type="term" value="F:dinitrosyl-iron complex binding"/>
    <property type="evidence" value="ECO:0007669"/>
    <property type="project" value="UniProtKB-UniRule"/>
</dbReference>
<feature type="binding site" evidence="11">
    <location>
        <position position="12"/>
    </location>
    <ligand>
        <name>[4Fe-4S] cluster</name>
        <dbReference type="ChEBI" id="CHEBI:49883"/>
    </ligand>
</feature>
<dbReference type="HAMAP" id="MF_01479">
    <property type="entry name" value="WhiB"/>
    <property type="match status" value="1"/>
</dbReference>
<evidence type="ECO:0000256" key="10">
    <source>
        <dbReference type="ARBA" id="ARBA00023163"/>
    </source>
</evidence>
<evidence type="ECO:0000256" key="2">
    <source>
        <dbReference type="ARBA" id="ARBA00006597"/>
    </source>
</evidence>
<comment type="similarity">
    <text evidence="2 11">Belongs to the WhiB family.</text>
</comment>
<feature type="domain" description="4Fe-4S Wbl-type" evidence="12">
    <location>
        <begin position="11"/>
        <end position="68"/>
    </location>
</feature>
<evidence type="ECO:0000256" key="8">
    <source>
        <dbReference type="ARBA" id="ARBA00023125"/>
    </source>
</evidence>
<feature type="binding site" evidence="11">
    <location>
        <position position="38"/>
    </location>
    <ligand>
        <name>[4Fe-4S] cluster</name>
        <dbReference type="ChEBI" id="CHEBI:49883"/>
    </ligand>
</feature>